<evidence type="ECO:0008006" key="4">
    <source>
        <dbReference type="Google" id="ProtNLM"/>
    </source>
</evidence>
<keyword evidence="1" id="KW-0812">Transmembrane</keyword>
<protein>
    <recommendedName>
        <fullName evidence="4">DUF1574 domain-containing protein</fullName>
    </recommendedName>
</protein>
<organism evidence="2 3">
    <name type="scientific">Lottiidibacillus patelloidae</name>
    <dbReference type="NCBI Taxonomy" id="2670334"/>
    <lineage>
        <taxon>Bacteria</taxon>
        <taxon>Bacillati</taxon>
        <taxon>Bacillota</taxon>
        <taxon>Bacilli</taxon>
        <taxon>Bacillales</taxon>
        <taxon>Bacillaceae</taxon>
        <taxon>Lottiidibacillus</taxon>
    </lineage>
</organism>
<proteinExistence type="predicted"/>
<evidence type="ECO:0000313" key="3">
    <source>
        <dbReference type="Proteomes" id="UP000217083"/>
    </source>
</evidence>
<evidence type="ECO:0000313" key="2">
    <source>
        <dbReference type="EMBL" id="OZM57698.1"/>
    </source>
</evidence>
<comment type="caution">
    <text evidence="2">The sequence shown here is derived from an EMBL/GenBank/DDBJ whole genome shotgun (WGS) entry which is preliminary data.</text>
</comment>
<dbReference type="Proteomes" id="UP000217083">
    <property type="component" value="Unassembled WGS sequence"/>
</dbReference>
<keyword evidence="1" id="KW-0472">Membrane</keyword>
<keyword evidence="1" id="KW-1133">Transmembrane helix</keyword>
<dbReference type="EMBL" id="NPIA01000002">
    <property type="protein sequence ID" value="OZM57698.1"/>
    <property type="molecule type" value="Genomic_DNA"/>
</dbReference>
<name>A0A263BVV5_9BACI</name>
<evidence type="ECO:0000256" key="1">
    <source>
        <dbReference type="SAM" id="Phobius"/>
    </source>
</evidence>
<accession>A0A263BVV5</accession>
<feature type="transmembrane region" description="Helical" evidence="1">
    <location>
        <begin position="10"/>
        <end position="28"/>
    </location>
</feature>
<reference evidence="2 3" key="2">
    <citation type="submission" date="2017-09" db="EMBL/GenBank/DDBJ databases">
        <title>Bacillus patelloidae sp. nov., isolated from the intestinal tract of a marine limpet.</title>
        <authorList>
            <person name="Liu R."/>
            <person name="Dong C."/>
            <person name="Shao Z."/>
        </authorList>
    </citation>
    <scope>NUCLEOTIDE SEQUENCE [LARGE SCALE GENOMIC DNA]</scope>
    <source>
        <strain evidence="2 3">SA5d-4</strain>
    </source>
</reference>
<gene>
    <name evidence="2" type="ORF">CIB95_04825</name>
</gene>
<keyword evidence="3" id="KW-1185">Reference proteome</keyword>
<reference evidence="3" key="1">
    <citation type="submission" date="2017-08" db="EMBL/GenBank/DDBJ databases">
        <authorList>
            <person name="Huang Z."/>
        </authorList>
    </citation>
    <scope>NUCLEOTIDE SEQUENCE [LARGE SCALE GENOMIC DNA]</scope>
    <source>
        <strain evidence="3">SA5d-4</strain>
    </source>
</reference>
<dbReference type="AlphaFoldDB" id="A0A263BVV5"/>
<sequence>MNYKVFLKKYLISIIVFFLFYASFIYIIDPLSVYRFTKLYEQQYSTNARFQLPGFIRNTSFDTIILGSSMGRNFVESYVDEKLNVKSLNASIPGSTAYEQYLAANLALQKEEVTKVIWELNPFAFQREYDDVIETFNEFPFHLYDYNFLNDYKYLLTLYPLEEFTNTIIANISDDNSNRDREMLYKFGENIAPLTKEKIKPSKPIKTNKQVSDIYSVDTMLSNFEKNIIKLVENNQDVEFIFYYAPYAISVQVRIYNKNNENITHRLMFKEETYKLLSKYKNVKIFDFQDHKDITHTISNYMKDEIHYYMSINEYMIDYFASYKPIESIDEYKEKNNNLLNQILSYDKNALSN</sequence>
<dbReference type="RefSeq" id="WP_094922656.1">
    <property type="nucleotide sequence ID" value="NZ_NPIA01000002.1"/>
</dbReference>